<keyword evidence="11 12" id="KW-0407">Ion channel</keyword>
<keyword evidence="7" id="KW-0915">Sodium</keyword>
<dbReference type="GO" id="GO:0005886">
    <property type="term" value="C:plasma membrane"/>
    <property type="evidence" value="ECO:0007669"/>
    <property type="project" value="TreeGrafter"/>
</dbReference>
<organism evidence="14 15">
    <name type="scientific">Stomoxys calcitrans</name>
    <name type="common">Stable fly</name>
    <name type="synonym">Conops calcitrans</name>
    <dbReference type="NCBI Taxonomy" id="35570"/>
    <lineage>
        <taxon>Eukaryota</taxon>
        <taxon>Metazoa</taxon>
        <taxon>Ecdysozoa</taxon>
        <taxon>Arthropoda</taxon>
        <taxon>Hexapoda</taxon>
        <taxon>Insecta</taxon>
        <taxon>Pterygota</taxon>
        <taxon>Neoptera</taxon>
        <taxon>Endopterygota</taxon>
        <taxon>Diptera</taxon>
        <taxon>Brachycera</taxon>
        <taxon>Muscomorpha</taxon>
        <taxon>Muscoidea</taxon>
        <taxon>Muscidae</taxon>
        <taxon>Stomoxys</taxon>
    </lineage>
</organism>
<evidence type="ECO:0000256" key="2">
    <source>
        <dbReference type="ARBA" id="ARBA00007193"/>
    </source>
</evidence>
<comment type="similarity">
    <text evidence="2 12">Belongs to the amiloride-sensitive sodium channel (TC 1.A.6) family.</text>
</comment>
<keyword evidence="10 12" id="KW-0739">Sodium transport</keyword>
<evidence type="ECO:0000256" key="10">
    <source>
        <dbReference type="ARBA" id="ARBA00023201"/>
    </source>
</evidence>
<dbReference type="OrthoDB" id="6021021at2759"/>
<dbReference type="Gene3D" id="2.60.470.10">
    <property type="entry name" value="Acid-sensing ion channels like domains"/>
    <property type="match status" value="1"/>
</dbReference>
<evidence type="ECO:0000256" key="6">
    <source>
        <dbReference type="ARBA" id="ARBA00022989"/>
    </source>
</evidence>
<dbReference type="InterPro" id="IPR001873">
    <property type="entry name" value="ENaC"/>
</dbReference>
<keyword evidence="8 12" id="KW-0406">Ion transport</keyword>
<feature type="transmembrane region" description="Helical" evidence="13">
    <location>
        <begin position="79"/>
        <end position="100"/>
    </location>
</feature>
<evidence type="ECO:0000256" key="11">
    <source>
        <dbReference type="ARBA" id="ARBA00023303"/>
    </source>
</evidence>
<accession>A0A1I8NWY9</accession>
<reference evidence="14" key="1">
    <citation type="submission" date="2020-05" db="UniProtKB">
        <authorList>
            <consortium name="EnsemblMetazoa"/>
        </authorList>
    </citation>
    <scope>IDENTIFICATION</scope>
    <source>
        <strain evidence="14">USDA</strain>
    </source>
</reference>
<keyword evidence="9 13" id="KW-0472">Membrane</keyword>
<evidence type="ECO:0000256" key="5">
    <source>
        <dbReference type="ARBA" id="ARBA00022692"/>
    </source>
</evidence>
<gene>
    <name evidence="14" type="primary">106090488</name>
</gene>
<dbReference type="GO" id="GO:0015280">
    <property type="term" value="F:ligand-gated sodium channel activity"/>
    <property type="evidence" value="ECO:0007669"/>
    <property type="project" value="TreeGrafter"/>
</dbReference>
<comment type="subcellular location">
    <subcellularLocation>
        <location evidence="1">Membrane</location>
        <topology evidence="1">Multi-pass membrane protein</topology>
    </subcellularLocation>
</comment>
<evidence type="ECO:0000256" key="13">
    <source>
        <dbReference type="SAM" id="Phobius"/>
    </source>
</evidence>
<sequence>MNQIVMTTHKPDLNENVINAIQSVPLKENPNAKGRNVLNRMGNLSAFRVIKQIYYEYCANTSIHGIQYLGETRPLKEKLFWICVFIASICCCSNLIQNIYVKWTETPVIVTFAEKSTPVWNIPFPAITICSETKRPMQRKGPSYMELLNEWKSNIAEGKAFNPNINSTEFQEFLTLLHICNTQVIDEGLTRLSHQTIDYVGILNKMLPDFERYYLFCKWFGHFSECDELFVKTYTEEGICYTFNGLNATDIYRENTIQHRQMGLESTVKYNAFVNRSLEWSLENGYSHQTGLNTYPARVLSAGSRAGLFIVLQNFKQDLDFGCRGPIQGYKVLLHSPDDVPLVSKQFVRIPIAREVLIAVKPNMITTSVGISEYNPHRRQCFLNSERSLRFFKIYSQNNCELECLTNYTLKTCGCVKFSMPRTADMPVCGEDKIHCYDRAEDGLLFKEFSEGIKNTDFNFRGETECNCMPACTSLSYNAEISQGNFDLEHMLEAVGDSDYLQKYPGAEMSRLSIYFKENQFITSKRSELYGVTDFLANCGGIFGLFMGFSILSVVELLYHVSLRLWSHVTATNQN</sequence>
<evidence type="ECO:0008006" key="16">
    <source>
        <dbReference type="Google" id="ProtNLM"/>
    </source>
</evidence>
<evidence type="ECO:0000256" key="9">
    <source>
        <dbReference type="ARBA" id="ARBA00023136"/>
    </source>
</evidence>
<dbReference type="PRINTS" id="PR01078">
    <property type="entry name" value="AMINACHANNEL"/>
</dbReference>
<dbReference type="Gene3D" id="1.10.287.770">
    <property type="entry name" value="YojJ-like"/>
    <property type="match status" value="1"/>
</dbReference>
<feature type="transmembrane region" description="Helical" evidence="13">
    <location>
        <begin position="535"/>
        <end position="559"/>
    </location>
</feature>
<evidence type="ECO:0000256" key="1">
    <source>
        <dbReference type="ARBA" id="ARBA00004141"/>
    </source>
</evidence>
<dbReference type="KEGG" id="scac:106090488"/>
<evidence type="ECO:0000256" key="4">
    <source>
        <dbReference type="ARBA" id="ARBA00022461"/>
    </source>
</evidence>
<protein>
    <recommendedName>
        <fullName evidence="16">Pickpocket protein 28-like</fullName>
    </recommendedName>
</protein>
<proteinExistence type="inferred from homology"/>
<evidence type="ECO:0000256" key="7">
    <source>
        <dbReference type="ARBA" id="ARBA00023053"/>
    </source>
</evidence>
<keyword evidence="5 12" id="KW-0812">Transmembrane</keyword>
<evidence type="ECO:0000313" key="14">
    <source>
        <dbReference type="EnsemblMetazoa" id="SCAU002768-PA"/>
    </source>
</evidence>
<dbReference type="Pfam" id="PF00858">
    <property type="entry name" value="ASC"/>
    <property type="match status" value="1"/>
</dbReference>
<keyword evidence="3 12" id="KW-0813">Transport</keyword>
<keyword evidence="6 13" id="KW-1133">Transmembrane helix</keyword>
<evidence type="ECO:0000256" key="3">
    <source>
        <dbReference type="ARBA" id="ARBA00022448"/>
    </source>
</evidence>
<dbReference type="VEuPathDB" id="VectorBase:SCAU002768"/>
<name>A0A1I8NWY9_STOCA</name>
<keyword evidence="4 12" id="KW-0894">Sodium channel</keyword>
<dbReference type="PANTHER" id="PTHR11690">
    <property type="entry name" value="AMILORIDE-SENSITIVE SODIUM CHANNEL-RELATED"/>
    <property type="match status" value="1"/>
</dbReference>
<dbReference type="AlphaFoldDB" id="A0A1I8NWY9"/>
<dbReference type="FunFam" id="1.10.287.770:FF:000008">
    <property type="entry name" value="pickpocket protein 28"/>
    <property type="match status" value="1"/>
</dbReference>
<evidence type="ECO:0000256" key="8">
    <source>
        <dbReference type="ARBA" id="ARBA00023065"/>
    </source>
</evidence>
<dbReference type="EnsemblMetazoa" id="SCAU002768-RA">
    <property type="protein sequence ID" value="SCAU002768-PA"/>
    <property type="gene ID" value="SCAU002768"/>
</dbReference>
<dbReference type="PANTHER" id="PTHR11690:SF288">
    <property type="entry name" value="AMILORIDE-SENSITIVE NA+ CHANNEL-RELATED"/>
    <property type="match status" value="1"/>
</dbReference>
<dbReference type="Proteomes" id="UP000095300">
    <property type="component" value="Unassembled WGS sequence"/>
</dbReference>
<evidence type="ECO:0000256" key="12">
    <source>
        <dbReference type="RuleBase" id="RU000679"/>
    </source>
</evidence>
<dbReference type="STRING" id="35570.A0A1I8NWY9"/>
<evidence type="ECO:0000313" key="15">
    <source>
        <dbReference type="Proteomes" id="UP000095300"/>
    </source>
</evidence>
<keyword evidence="15" id="KW-1185">Reference proteome</keyword>